<keyword evidence="5" id="KW-0812">Transmembrane</keyword>
<keyword evidence="5" id="KW-0472">Membrane</keyword>
<keyword evidence="5" id="KW-1133">Transmembrane helix</keyword>
<evidence type="ECO:0000256" key="5">
    <source>
        <dbReference type="SAM" id="Phobius"/>
    </source>
</evidence>
<dbReference type="InterPro" id="IPR014755">
    <property type="entry name" value="Cu-Rt/internalin_Ig-like"/>
</dbReference>
<dbReference type="Pfam" id="PF04234">
    <property type="entry name" value="CopC"/>
    <property type="match status" value="1"/>
</dbReference>
<keyword evidence="3" id="KW-0732">Signal</keyword>
<dbReference type="SUPFAM" id="SSF81296">
    <property type="entry name" value="E set domains"/>
    <property type="match status" value="1"/>
</dbReference>
<evidence type="ECO:0000256" key="1">
    <source>
        <dbReference type="ARBA" id="ARBA00004196"/>
    </source>
</evidence>
<dbReference type="InterPro" id="IPR014756">
    <property type="entry name" value="Ig_E-set"/>
</dbReference>
<dbReference type="GO" id="GO:0005507">
    <property type="term" value="F:copper ion binding"/>
    <property type="evidence" value="ECO:0007669"/>
    <property type="project" value="InterPro"/>
</dbReference>
<name>A0A6J6WTE7_9ZZZZ</name>
<dbReference type="PANTHER" id="PTHR34820:SF4">
    <property type="entry name" value="INNER MEMBRANE PROTEIN YEBZ"/>
    <property type="match status" value="1"/>
</dbReference>
<evidence type="ECO:0000256" key="3">
    <source>
        <dbReference type="ARBA" id="ARBA00022729"/>
    </source>
</evidence>
<dbReference type="Gene3D" id="2.60.40.1220">
    <property type="match status" value="1"/>
</dbReference>
<dbReference type="EMBL" id="CAEZZQ010000142">
    <property type="protein sequence ID" value="CAB4786835.1"/>
    <property type="molecule type" value="Genomic_DNA"/>
</dbReference>
<evidence type="ECO:0000313" key="7">
    <source>
        <dbReference type="EMBL" id="CAB4786835.1"/>
    </source>
</evidence>
<protein>
    <submittedName>
        <fullName evidence="7">Unannotated protein</fullName>
    </submittedName>
</protein>
<dbReference type="InterPro" id="IPR007348">
    <property type="entry name" value="CopC_dom"/>
</dbReference>
<keyword evidence="2" id="KW-0479">Metal-binding</keyword>
<dbReference type="GO" id="GO:0030313">
    <property type="term" value="C:cell envelope"/>
    <property type="evidence" value="ECO:0007669"/>
    <property type="project" value="UniProtKB-SubCell"/>
</dbReference>
<organism evidence="7">
    <name type="scientific">freshwater metagenome</name>
    <dbReference type="NCBI Taxonomy" id="449393"/>
    <lineage>
        <taxon>unclassified sequences</taxon>
        <taxon>metagenomes</taxon>
        <taxon>ecological metagenomes</taxon>
    </lineage>
</organism>
<evidence type="ECO:0000256" key="2">
    <source>
        <dbReference type="ARBA" id="ARBA00022723"/>
    </source>
</evidence>
<evidence type="ECO:0000259" key="6">
    <source>
        <dbReference type="Pfam" id="PF04234"/>
    </source>
</evidence>
<proteinExistence type="predicted"/>
<reference evidence="7" key="1">
    <citation type="submission" date="2020-05" db="EMBL/GenBank/DDBJ databases">
        <authorList>
            <person name="Chiriac C."/>
            <person name="Salcher M."/>
            <person name="Ghai R."/>
            <person name="Kavagutti S V."/>
        </authorList>
    </citation>
    <scope>NUCLEOTIDE SEQUENCE</scope>
</reference>
<dbReference type="GO" id="GO:0006825">
    <property type="term" value="P:copper ion transport"/>
    <property type="evidence" value="ECO:0007669"/>
    <property type="project" value="InterPro"/>
</dbReference>
<feature type="transmembrane region" description="Helical" evidence="5">
    <location>
        <begin position="154"/>
        <end position="171"/>
    </location>
</feature>
<dbReference type="GO" id="GO:0005886">
    <property type="term" value="C:plasma membrane"/>
    <property type="evidence" value="ECO:0007669"/>
    <property type="project" value="TreeGrafter"/>
</dbReference>
<keyword evidence="4" id="KW-0186">Copper</keyword>
<dbReference type="GO" id="GO:0042597">
    <property type="term" value="C:periplasmic space"/>
    <property type="evidence" value="ECO:0007669"/>
    <property type="project" value="InterPro"/>
</dbReference>
<gene>
    <name evidence="7" type="ORF">UFOPK2894_01537</name>
</gene>
<evidence type="ECO:0000256" key="4">
    <source>
        <dbReference type="ARBA" id="ARBA00023008"/>
    </source>
</evidence>
<accession>A0A6J6WTE7</accession>
<feature type="domain" description="CopC" evidence="6">
    <location>
        <begin position="28"/>
        <end position="121"/>
    </location>
</feature>
<dbReference type="GO" id="GO:0046688">
    <property type="term" value="P:response to copper ion"/>
    <property type="evidence" value="ECO:0007669"/>
    <property type="project" value="InterPro"/>
</dbReference>
<dbReference type="InterPro" id="IPR032694">
    <property type="entry name" value="CopC/D"/>
</dbReference>
<comment type="subcellular location">
    <subcellularLocation>
        <location evidence="1">Cell envelope</location>
    </subcellularLocation>
</comment>
<dbReference type="PANTHER" id="PTHR34820">
    <property type="entry name" value="INNER MEMBRANE PROTEIN YEBZ"/>
    <property type="match status" value="1"/>
</dbReference>
<sequence>MRSVRSVIITLGVGVVLFLSTTPPALAHAELIASTPAVSSQLSILPTKIVLLFGEDLSDLGGANAVIVTDPSGDEISNGQSKVSGSSLTRELNSSTAVGTYHVDFRVLSEDGHPIAGQFDFFLVGNEGVDTSTVVVDSELLPAQQSFLAIHIKHLSIVLTVMLSVGIWLLVESRARHRRSSM</sequence>
<dbReference type="AlphaFoldDB" id="A0A6J6WTE7"/>